<dbReference type="OrthoDB" id="9780944at2"/>
<dbReference type="Proteomes" id="UP000267250">
    <property type="component" value="Chromosome"/>
</dbReference>
<organism evidence="1 2">
    <name type="scientific">Anoxybacter fermentans</name>
    <dbReference type="NCBI Taxonomy" id="1323375"/>
    <lineage>
        <taxon>Bacteria</taxon>
        <taxon>Bacillati</taxon>
        <taxon>Bacillota</taxon>
        <taxon>Clostridia</taxon>
        <taxon>Halanaerobiales</taxon>
        <taxon>Anoxybacter</taxon>
    </lineage>
</organism>
<proteinExistence type="predicted"/>
<protein>
    <submittedName>
        <fullName evidence="1">Quinate 5-dehydrogenase</fullName>
    </submittedName>
</protein>
<evidence type="ECO:0000313" key="2">
    <source>
        <dbReference type="Proteomes" id="UP000267250"/>
    </source>
</evidence>
<accession>A0A3Q9HSB9</accession>
<keyword evidence="2" id="KW-1185">Reference proteome</keyword>
<dbReference type="KEGG" id="aft:BBF96_15615"/>
<gene>
    <name evidence="1" type="ORF">BBF96_15615</name>
</gene>
<dbReference type="EMBL" id="CP016379">
    <property type="protein sequence ID" value="AZR74673.1"/>
    <property type="molecule type" value="Genomic_DNA"/>
</dbReference>
<sequence length="311" mass="35055">MKHVVSISLGSSERDHAVETEILGEKFLIERRGTDGDINKAIQLFKEMDGKVDAFGLGGIDLYIYAGQKRYTFRDAEKIIRHIRHTPVVDGSGLKNTLERKVVHYLAQEYGYDLKGKKVLMVCAVDRFGMAEALIEEGSDVTFGDMIFALGIPVPLKSIKSLNRLARVLCPVITKLPFKMLYPTGNRQKEESQERFNSFYEEADIIAGDFHYIRKYLPKDIHGKLILTNTVTSRDVEMLKSRGAWMLVTTTPNLNGRSFGTNVMEAVLVSLSDKKPAELTPADYDRLLDQIGFVPRIEILNPVQESQTIVL</sequence>
<dbReference type="RefSeq" id="WP_127018042.1">
    <property type="nucleotide sequence ID" value="NZ_CP016379.1"/>
</dbReference>
<dbReference type="AlphaFoldDB" id="A0A3Q9HSB9"/>
<name>A0A3Q9HSB9_9FIRM</name>
<evidence type="ECO:0000313" key="1">
    <source>
        <dbReference type="EMBL" id="AZR74673.1"/>
    </source>
</evidence>
<reference evidence="1 2" key="1">
    <citation type="submission" date="2016-07" db="EMBL/GenBank/DDBJ databases">
        <title>Genome and transcriptome analysis of iron-reducing fermentative bacteria Anoxybacter fermentans.</title>
        <authorList>
            <person name="Zeng X."/>
            <person name="Shao Z."/>
        </authorList>
    </citation>
    <scope>NUCLEOTIDE SEQUENCE [LARGE SCALE GENOMIC DNA]</scope>
    <source>
        <strain evidence="1 2">DY22613</strain>
    </source>
</reference>